<feature type="signal peptide" evidence="1">
    <location>
        <begin position="1"/>
        <end position="25"/>
    </location>
</feature>
<keyword evidence="1" id="KW-0732">Signal</keyword>
<name>A0A1S9PIH7_9SPHI</name>
<dbReference type="OrthoDB" id="794676at2"/>
<sequence>MAYLYYMKKLFLSIACFLAVQAAMAQKEVLQFDENNKYVVYQVVDKSGMTADTLYQRAAGFVGKSGSKKNGGTVTQKDKLVVYASGLLTKKEVGEVTYVLTIETKDQKYRYKFADFVFKPYKRNRYGNMATQPGLDVPLEKLWTKYDDKETDGMLAQVGTFCKTNAAQLMLVMDKVQILRKPEDNVKRVETDKW</sequence>
<accession>A0A1S9PIH7</accession>
<dbReference type="EMBL" id="MBTF01000004">
    <property type="protein sequence ID" value="OOQ60754.1"/>
    <property type="molecule type" value="Genomic_DNA"/>
</dbReference>
<feature type="chain" id="PRO_5012549269" description="DUF4468 domain-containing protein" evidence="1">
    <location>
        <begin position="26"/>
        <end position="194"/>
    </location>
</feature>
<evidence type="ECO:0000256" key="1">
    <source>
        <dbReference type="SAM" id="SignalP"/>
    </source>
</evidence>
<dbReference type="Proteomes" id="UP000189739">
    <property type="component" value="Unassembled WGS sequence"/>
</dbReference>
<proteinExistence type="predicted"/>
<keyword evidence="4" id="KW-1185">Reference proteome</keyword>
<feature type="domain" description="DUF4468" evidence="2">
    <location>
        <begin position="42"/>
        <end position="118"/>
    </location>
</feature>
<reference evidence="3 4" key="1">
    <citation type="submission" date="2016-07" db="EMBL/GenBank/DDBJ databases">
        <title>Genomic analysis of zinc-resistant bacterium Mucilaginibacter pedocola TBZ30.</title>
        <authorList>
            <person name="Huang J."/>
            <person name="Tang J."/>
        </authorList>
    </citation>
    <scope>NUCLEOTIDE SEQUENCE [LARGE SCALE GENOMIC DNA]</scope>
    <source>
        <strain evidence="3 4">TBZ30</strain>
    </source>
</reference>
<gene>
    <name evidence="3" type="ORF">BC343_22505</name>
</gene>
<organism evidence="3 4">
    <name type="scientific">Mucilaginibacter pedocola</name>
    <dbReference type="NCBI Taxonomy" id="1792845"/>
    <lineage>
        <taxon>Bacteria</taxon>
        <taxon>Pseudomonadati</taxon>
        <taxon>Bacteroidota</taxon>
        <taxon>Sphingobacteriia</taxon>
        <taxon>Sphingobacteriales</taxon>
        <taxon>Sphingobacteriaceae</taxon>
        <taxon>Mucilaginibacter</taxon>
    </lineage>
</organism>
<protein>
    <recommendedName>
        <fullName evidence="2">DUF4468 domain-containing protein</fullName>
    </recommendedName>
</protein>
<evidence type="ECO:0000313" key="3">
    <source>
        <dbReference type="EMBL" id="OOQ60754.1"/>
    </source>
</evidence>
<dbReference type="STRING" id="1792845.BC343_22505"/>
<evidence type="ECO:0000313" key="4">
    <source>
        <dbReference type="Proteomes" id="UP000189739"/>
    </source>
</evidence>
<evidence type="ECO:0000259" key="2">
    <source>
        <dbReference type="Pfam" id="PF14730"/>
    </source>
</evidence>
<dbReference type="Pfam" id="PF14730">
    <property type="entry name" value="DUF4468"/>
    <property type="match status" value="1"/>
</dbReference>
<dbReference type="AlphaFoldDB" id="A0A1S9PIH7"/>
<dbReference type="InterPro" id="IPR027823">
    <property type="entry name" value="DUF4468"/>
</dbReference>
<comment type="caution">
    <text evidence="3">The sequence shown here is derived from an EMBL/GenBank/DDBJ whole genome shotgun (WGS) entry which is preliminary data.</text>
</comment>